<evidence type="ECO:0000313" key="2">
    <source>
        <dbReference type="Proteomes" id="UP000789572"/>
    </source>
</evidence>
<sequence>QEEVKNCSEPKDVLLNVWQSLPPPLFYQKITLKPQKRNSCAERRGWWQTLPLVI</sequence>
<dbReference type="AlphaFoldDB" id="A0A9N9EAW5"/>
<dbReference type="Proteomes" id="UP000789572">
    <property type="component" value="Unassembled WGS sequence"/>
</dbReference>
<reference evidence="1" key="1">
    <citation type="submission" date="2021-06" db="EMBL/GenBank/DDBJ databases">
        <authorList>
            <person name="Kallberg Y."/>
            <person name="Tangrot J."/>
            <person name="Rosling A."/>
        </authorList>
    </citation>
    <scope>NUCLEOTIDE SEQUENCE</scope>
    <source>
        <strain evidence="1">IA702</strain>
    </source>
</reference>
<gene>
    <name evidence="1" type="ORF">POCULU_LOCUS10980</name>
</gene>
<accession>A0A9N9EAW5</accession>
<organism evidence="1 2">
    <name type="scientific">Paraglomus occultum</name>
    <dbReference type="NCBI Taxonomy" id="144539"/>
    <lineage>
        <taxon>Eukaryota</taxon>
        <taxon>Fungi</taxon>
        <taxon>Fungi incertae sedis</taxon>
        <taxon>Mucoromycota</taxon>
        <taxon>Glomeromycotina</taxon>
        <taxon>Glomeromycetes</taxon>
        <taxon>Paraglomerales</taxon>
        <taxon>Paraglomeraceae</taxon>
        <taxon>Paraglomus</taxon>
    </lineage>
</organism>
<comment type="caution">
    <text evidence="1">The sequence shown here is derived from an EMBL/GenBank/DDBJ whole genome shotgun (WGS) entry which is preliminary data.</text>
</comment>
<dbReference type="EMBL" id="CAJVPJ010006811">
    <property type="protein sequence ID" value="CAG8671214.1"/>
    <property type="molecule type" value="Genomic_DNA"/>
</dbReference>
<name>A0A9N9EAW5_9GLOM</name>
<protein>
    <submittedName>
        <fullName evidence="1">11015_t:CDS:1</fullName>
    </submittedName>
</protein>
<evidence type="ECO:0000313" key="1">
    <source>
        <dbReference type="EMBL" id="CAG8671214.1"/>
    </source>
</evidence>
<keyword evidence="2" id="KW-1185">Reference proteome</keyword>
<feature type="non-terminal residue" evidence="1">
    <location>
        <position position="1"/>
    </location>
</feature>
<proteinExistence type="predicted"/>